<reference evidence="6 7" key="1">
    <citation type="journal article" date="2006" name="Nature">
        <title>Insights from the genome of the biotrophic fungal plant pathogen Ustilago maydis.</title>
        <authorList>
            <person name="Kamper J."/>
            <person name="Kahmann R."/>
            <person name="Bolker M."/>
            <person name="Ma L.J."/>
            <person name="Brefort T."/>
            <person name="Saville B.J."/>
            <person name="Banuett F."/>
            <person name="Kronstad J.W."/>
            <person name="Gold S.E."/>
            <person name="Muller O."/>
            <person name="Perlin M.H."/>
            <person name="Wosten H.A."/>
            <person name="de Vries R."/>
            <person name="Ruiz-Herrera J."/>
            <person name="Reynaga-Pena C.G."/>
            <person name="Snetselaar K."/>
            <person name="McCann M."/>
            <person name="Perez-Martin J."/>
            <person name="Feldbrugge M."/>
            <person name="Basse C.W."/>
            <person name="Steinberg G."/>
            <person name="Ibeas J.I."/>
            <person name="Holloman W."/>
            <person name="Guzman P."/>
            <person name="Farman M."/>
            <person name="Stajich J.E."/>
            <person name="Sentandreu R."/>
            <person name="Gonzalez-Prieto J.M."/>
            <person name="Kennell J.C."/>
            <person name="Molina L."/>
            <person name="Schirawski J."/>
            <person name="Mendoza-Mendoza A."/>
            <person name="Greilinger D."/>
            <person name="Munch K."/>
            <person name="Rossel N."/>
            <person name="Scherer M."/>
            <person name="Vranes M."/>
            <person name="Ladendorf O."/>
            <person name="Vincon V."/>
            <person name="Fuchs U."/>
            <person name="Sandrock B."/>
            <person name="Meng S."/>
            <person name="Ho E.C."/>
            <person name="Cahill M.J."/>
            <person name="Boyce K.J."/>
            <person name="Klose J."/>
            <person name="Klosterman S.J."/>
            <person name="Deelstra H.J."/>
            <person name="Ortiz-Castellanos L."/>
            <person name="Li W."/>
            <person name="Sanchez-Alonso P."/>
            <person name="Schreier P.H."/>
            <person name="Hauser-Hahn I."/>
            <person name="Vaupel M."/>
            <person name="Koopmann E."/>
            <person name="Friedrich G."/>
            <person name="Voss H."/>
            <person name="Schluter T."/>
            <person name="Margolis J."/>
            <person name="Platt D."/>
            <person name="Swimmer C."/>
            <person name="Gnirke A."/>
            <person name="Chen F."/>
            <person name="Vysotskaia V."/>
            <person name="Mannhaupt G."/>
            <person name="Guldener U."/>
            <person name="Munsterkotter M."/>
            <person name="Haase D."/>
            <person name="Oesterheld M."/>
            <person name="Mewes H.W."/>
            <person name="Mauceli E.W."/>
            <person name="DeCaprio D."/>
            <person name="Wade C.M."/>
            <person name="Butler J."/>
            <person name="Young S."/>
            <person name="Jaffe D.B."/>
            <person name="Calvo S."/>
            <person name="Nusbaum C."/>
            <person name="Galagan J."/>
            <person name="Birren B.W."/>
        </authorList>
    </citation>
    <scope>NUCLEOTIDE SEQUENCE [LARGE SCALE GENOMIC DNA]</scope>
    <source>
        <strain evidence="7">DSM 14603 / FGSC 9021 / UM521</strain>
    </source>
</reference>
<dbReference type="eggNOG" id="ENOG502QTDU">
    <property type="taxonomic scope" value="Eukaryota"/>
</dbReference>
<evidence type="ECO:0000256" key="3">
    <source>
        <dbReference type="ARBA" id="ARBA00022801"/>
    </source>
</evidence>
<dbReference type="EC" id="3.1.1.-" evidence="4"/>
<keyword evidence="7" id="KW-1185">Reference proteome</keyword>
<evidence type="ECO:0000256" key="2">
    <source>
        <dbReference type="ARBA" id="ARBA00022729"/>
    </source>
</evidence>
<dbReference type="GeneID" id="23567611"/>
<name>A0A0D1CLL2_MYCMD</name>
<dbReference type="InterPro" id="IPR001375">
    <property type="entry name" value="Peptidase_S9_cat"/>
</dbReference>
<dbReference type="SUPFAM" id="SSF53474">
    <property type="entry name" value="alpha/beta-Hydrolases"/>
    <property type="match status" value="1"/>
</dbReference>
<dbReference type="Pfam" id="PF00326">
    <property type="entry name" value="Peptidase_S9"/>
    <property type="match status" value="1"/>
</dbReference>
<accession>A0A0D1CLL2</accession>
<evidence type="ECO:0000256" key="4">
    <source>
        <dbReference type="RuleBase" id="RU367147"/>
    </source>
</evidence>
<dbReference type="STRING" id="237631.A0A0D1CLL2"/>
<dbReference type="GO" id="GO:0008236">
    <property type="term" value="F:serine-type peptidase activity"/>
    <property type="evidence" value="ECO:0007669"/>
    <property type="project" value="InterPro"/>
</dbReference>
<dbReference type="AlphaFoldDB" id="A0A0D1CLL2"/>
<dbReference type="InterPro" id="IPR050955">
    <property type="entry name" value="Plant_Biomass_Hydrol_Est"/>
</dbReference>
<dbReference type="PROSITE" id="PS51257">
    <property type="entry name" value="PROKAR_LIPOPROTEIN"/>
    <property type="match status" value="1"/>
</dbReference>
<gene>
    <name evidence="6" type="ORF">UMAG_11763</name>
</gene>
<keyword evidence="4" id="KW-0964">Secreted</keyword>
<dbReference type="GO" id="GO:0045493">
    <property type="term" value="P:xylan catabolic process"/>
    <property type="evidence" value="ECO:0000318"/>
    <property type="project" value="GO_Central"/>
</dbReference>
<dbReference type="Gene3D" id="3.40.50.1820">
    <property type="entry name" value="alpha/beta hydrolase"/>
    <property type="match status" value="1"/>
</dbReference>
<dbReference type="InterPro" id="IPR010126">
    <property type="entry name" value="Esterase_phb"/>
</dbReference>
<feature type="signal peptide" evidence="4">
    <location>
        <begin position="1"/>
        <end position="21"/>
    </location>
</feature>
<dbReference type="Proteomes" id="UP000000561">
    <property type="component" value="Chromosome 13"/>
</dbReference>
<evidence type="ECO:0000313" key="7">
    <source>
        <dbReference type="Proteomes" id="UP000000561"/>
    </source>
</evidence>
<dbReference type="GO" id="GO:0005576">
    <property type="term" value="C:extracellular region"/>
    <property type="evidence" value="ECO:0007669"/>
    <property type="project" value="UniProtKB-SubCell"/>
</dbReference>
<dbReference type="EMBL" id="CM003152">
    <property type="protein sequence ID" value="KIS67588.1"/>
    <property type="molecule type" value="Genomic_DNA"/>
</dbReference>
<dbReference type="OrthoDB" id="2425929at2759"/>
<keyword evidence="4" id="KW-0624">Polysaccharide degradation</keyword>
<keyword evidence="1 4" id="KW-0719">Serine esterase</keyword>
<keyword evidence="2 4" id="KW-0732">Signal</keyword>
<sequence length="417" mass="43822">MRSVASYIAASLLMAAGCALCQGPPPPWPGGHQFIGQPPQAPVDPLSSSHWRPVSASSTRVGAIGAGAGIQPRPFGEPAGFAGSEASTGRGPLPGAYPFMGRAGRTPDASPGGIPSAQGGMMGGSVGGNAGSAMSDQLRLESDFPGKPTAAIMYTYVPSTFKKGNPVIVALHHCAGTGPGYFHEYADWPKMADKKGFLMIFPSSPGGTGNCWDVSSKASLEHNGGGDSQTIAEMLKFAIKKYSCSDKAYLVGHSSGAMLTQVMATTYPDLFVAAAAYSGVPSGCFSTQKAKGADWNSTCAGGTLNESLQYWVQQARNMYPGYKGQYPRMMLVHGDQDAVINFNNHREAVKQWCGLHDLNPETPDKKYPLPSQPNYEISVYGSSAVMAISAGHVTHDNPAKGMRLRGLSVLIRLKKPS</sequence>
<evidence type="ECO:0000256" key="1">
    <source>
        <dbReference type="ARBA" id="ARBA00022487"/>
    </source>
</evidence>
<keyword evidence="3 4" id="KW-0378">Hydrolase</keyword>
<dbReference type="RefSeq" id="XP_011391003.1">
    <property type="nucleotide sequence ID" value="XM_011392701.1"/>
</dbReference>
<dbReference type="NCBIfam" id="TIGR01840">
    <property type="entry name" value="esterase_phb"/>
    <property type="match status" value="1"/>
</dbReference>
<dbReference type="InterPro" id="IPR029058">
    <property type="entry name" value="AB_hydrolase_fold"/>
</dbReference>
<evidence type="ECO:0000259" key="5">
    <source>
        <dbReference type="Pfam" id="PF00326"/>
    </source>
</evidence>
<dbReference type="PANTHER" id="PTHR43037">
    <property type="entry name" value="UNNAMED PRODUCT-RELATED"/>
    <property type="match status" value="1"/>
</dbReference>
<comment type="function">
    <text evidence="4">Esterase involved in the hydrolysis of xylan, a major structural heterogeneous polysaccharide found in plant biomass representing the second most abundant polysaccharide in the biosphere, after cellulose.</text>
</comment>
<dbReference type="VEuPathDB" id="FungiDB:UMAG_11763"/>
<dbReference type="InParanoid" id="A0A0D1CLL2"/>
<comment type="similarity">
    <text evidence="4">Belongs to the carbohydrate esterase 1 (CE1) family.</text>
</comment>
<feature type="chain" id="PRO_5029033061" description="Carboxylic ester hydrolase" evidence="4">
    <location>
        <begin position="22"/>
        <end position="417"/>
    </location>
</feature>
<protein>
    <recommendedName>
        <fullName evidence="4">Carboxylic ester hydrolase</fullName>
        <ecNumber evidence="4">3.1.1.-</ecNumber>
    </recommendedName>
</protein>
<organism evidence="6 7">
    <name type="scientific">Mycosarcoma maydis</name>
    <name type="common">Corn smut fungus</name>
    <name type="synonym">Ustilago maydis</name>
    <dbReference type="NCBI Taxonomy" id="5270"/>
    <lineage>
        <taxon>Eukaryota</taxon>
        <taxon>Fungi</taxon>
        <taxon>Dikarya</taxon>
        <taxon>Basidiomycota</taxon>
        <taxon>Ustilaginomycotina</taxon>
        <taxon>Ustilaginomycetes</taxon>
        <taxon>Ustilaginales</taxon>
        <taxon>Ustilaginaceae</taxon>
        <taxon>Mycosarcoma</taxon>
    </lineage>
</organism>
<feature type="domain" description="Peptidase S9 prolyl oligopeptidase catalytic" evidence="5">
    <location>
        <begin position="192"/>
        <end position="345"/>
    </location>
</feature>
<evidence type="ECO:0000313" key="6">
    <source>
        <dbReference type="EMBL" id="KIS67588.1"/>
    </source>
</evidence>
<dbReference type="GO" id="GO:0006508">
    <property type="term" value="P:proteolysis"/>
    <property type="evidence" value="ECO:0007669"/>
    <property type="project" value="InterPro"/>
</dbReference>
<keyword evidence="4" id="KW-0119">Carbohydrate metabolism</keyword>
<dbReference type="KEGG" id="uma:UMAG_11763"/>
<proteinExistence type="inferred from homology"/>
<comment type="subcellular location">
    <subcellularLocation>
        <location evidence="4">Secreted</location>
    </subcellularLocation>
</comment>
<dbReference type="PANTHER" id="PTHR43037:SF5">
    <property type="entry name" value="FERULOYL ESTERASE"/>
    <property type="match status" value="1"/>
</dbReference>
<dbReference type="GO" id="GO:0046555">
    <property type="term" value="F:acetylxylan esterase activity"/>
    <property type="evidence" value="ECO:0000318"/>
    <property type="project" value="GO_Central"/>
</dbReference>